<evidence type="ECO:0000313" key="1">
    <source>
        <dbReference type="EMBL" id="CUP73896.1"/>
    </source>
</evidence>
<organism evidence="1 2">
    <name type="scientific">Blautia obeum</name>
    <dbReference type="NCBI Taxonomy" id="40520"/>
    <lineage>
        <taxon>Bacteria</taxon>
        <taxon>Bacillati</taxon>
        <taxon>Bacillota</taxon>
        <taxon>Clostridia</taxon>
        <taxon>Lachnospirales</taxon>
        <taxon>Lachnospiraceae</taxon>
        <taxon>Blautia</taxon>
    </lineage>
</organism>
<reference evidence="1 2" key="1">
    <citation type="submission" date="2015-09" db="EMBL/GenBank/DDBJ databases">
        <authorList>
            <consortium name="Pathogen Informatics"/>
        </authorList>
    </citation>
    <scope>NUCLEOTIDE SEQUENCE [LARGE SCALE GENOMIC DNA]</scope>
    <source>
        <strain evidence="1 2">2789STDY5834921</strain>
    </source>
</reference>
<sequence length="157" mass="17882">MVITGIIILGITVYAVWAVRKVRRDRKNGSCCGGSCSGLEIMQKDIKRCEDAQSSNEGTRRLYQALIAKYNGIFEGFEKDIPTSGKAAFGGGEFNYRPELNAIKEKLELLIVTDNDKDPLFNFKVMYEDDLESLKKLFPMLKIERHQNQQNYSCIKM</sequence>
<evidence type="ECO:0000313" key="2">
    <source>
        <dbReference type="Proteomes" id="UP000095413"/>
    </source>
</evidence>
<dbReference type="Proteomes" id="UP000095413">
    <property type="component" value="Unassembled WGS sequence"/>
</dbReference>
<accession>A0A174QQ55</accession>
<proteinExistence type="predicted"/>
<name>A0A174QQ55_9FIRM</name>
<dbReference type="AlphaFoldDB" id="A0A174QQ55"/>
<protein>
    <submittedName>
        <fullName evidence="1">Virus attachment protein p12 family</fullName>
    </submittedName>
</protein>
<gene>
    <name evidence="1" type="ORF">ERS852533_02372</name>
</gene>
<dbReference type="RefSeq" id="WP_055056398.1">
    <property type="nucleotide sequence ID" value="NZ_CZBA01000014.1"/>
</dbReference>
<dbReference type="EMBL" id="CZBA01000014">
    <property type="protein sequence ID" value="CUP73896.1"/>
    <property type="molecule type" value="Genomic_DNA"/>
</dbReference>
<dbReference type="Pfam" id="PF12669">
    <property type="entry name" value="FeoB_associated"/>
    <property type="match status" value="1"/>
</dbReference>